<evidence type="ECO:0000313" key="1">
    <source>
        <dbReference type="EMBL" id="KAJ3662209.1"/>
    </source>
</evidence>
<keyword evidence="2" id="KW-1185">Reference proteome</keyword>
<dbReference type="AlphaFoldDB" id="A0AA38IW69"/>
<comment type="caution">
    <text evidence="1">The sequence shown here is derived from an EMBL/GenBank/DDBJ whole genome shotgun (WGS) entry which is preliminary data.</text>
</comment>
<gene>
    <name evidence="1" type="ORF">Zmor_006565</name>
</gene>
<reference evidence="1" key="1">
    <citation type="journal article" date="2023" name="G3 (Bethesda)">
        <title>Whole genome assemblies of Zophobas morio and Tenebrio molitor.</title>
        <authorList>
            <person name="Kaur S."/>
            <person name="Stinson S.A."/>
            <person name="diCenzo G.C."/>
        </authorList>
    </citation>
    <scope>NUCLEOTIDE SEQUENCE</scope>
    <source>
        <strain evidence="1">QUZm001</strain>
    </source>
</reference>
<organism evidence="1 2">
    <name type="scientific">Zophobas morio</name>
    <dbReference type="NCBI Taxonomy" id="2755281"/>
    <lineage>
        <taxon>Eukaryota</taxon>
        <taxon>Metazoa</taxon>
        <taxon>Ecdysozoa</taxon>
        <taxon>Arthropoda</taxon>
        <taxon>Hexapoda</taxon>
        <taxon>Insecta</taxon>
        <taxon>Pterygota</taxon>
        <taxon>Neoptera</taxon>
        <taxon>Endopterygota</taxon>
        <taxon>Coleoptera</taxon>
        <taxon>Polyphaga</taxon>
        <taxon>Cucujiformia</taxon>
        <taxon>Tenebrionidae</taxon>
        <taxon>Zophobas</taxon>
    </lineage>
</organism>
<accession>A0AA38IW69</accession>
<evidence type="ECO:0000313" key="2">
    <source>
        <dbReference type="Proteomes" id="UP001168821"/>
    </source>
</evidence>
<protein>
    <submittedName>
        <fullName evidence="1">Uncharacterized protein</fullName>
    </submittedName>
</protein>
<name>A0AA38IW69_9CUCU</name>
<sequence>MSTAKFILEHSKITYRWRCSTSGVWGSWLWLFFHHDGNSTLLVSRYRPAPLYLTKKRAALADRYGPKLVVGNPGYWAKPRLSRHPDRYPDFYSRPASFVQMAR</sequence>
<proteinExistence type="predicted"/>
<dbReference type="EMBL" id="JALNTZ010000002">
    <property type="protein sequence ID" value="KAJ3662209.1"/>
    <property type="molecule type" value="Genomic_DNA"/>
</dbReference>
<dbReference type="Proteomes" id="UP001168821">
    <property type="component" value="Unassembled WGS sequence"/>
</dbReference>